<dbReference type="InterPro" id="IPR025636">
    <property type="entry name" value="DUF4294"/>
</dbReference>
<reference evidence="1" key="1">
    <citation type="submission" date="2020-10" db="EMBL/GenBank/DDBJ databases">
        <authorList>
            <person name="Gilroy R."/>
        </authorList>
    </citation>
    <scope>NUCLEOTIDE SEQUENCE</scope>
    <source>
        <strain evidence="1">ChiHjej13B12-12457</strain>
    </source>
</reference>
<dbReference type="Pfam" id="PF14127">
    <property type="entry name" value="DUF4294"/>
    <property type="match status" value="1"/>
</dbReference>
<gene>
    <name evidence="1" type="ORF">IAC94_03485</name>
</gene>
<evidence type="ECO:0000313" key="2">
    <source>
        <dbReference type="Proteomes" id="UP000886744"/>
    </source>
</evidence>
<name>A0A9D1J676_9BACT</name>
<organism evidence="1 2">
    <name type="scientific">Candidatus Coprenecus avistercoris</name>
    <dbReference type="NCBI Taxonomy" id="2840730"/>
    <lineage>
        <taxon>Bacteria</taxon>
        <taxon>Pseudomonadati</taxon>
        <taxon>Bacteroidota</taxon>
        <taxon>Bacteroidia</taxon>
        <taxon>Bacteroidales</taxon>
        <taxon>Rikenellaceae</taxon>
        <taxon>Rikenellaceae incertae sedis</taxon>
        <taxon>Candidatus Coprenecus</taxon>
    </lineage>
</organism>
<sequence>MSIKNYILIFFSLFLMLQNIQAQVRKADGPRELRRSQVRATEKDSASLMQYEVDENGDTIYLDEIEPVYKVAVRKGREWRRYYRLVHNFAKAYPYALLAEEKLSEADSTITTDGLRRGKRNRYINILQKELFETFEKPLRNLTVSQGKLLLRLIDRQTGITPYEIINEYKGRAAAGFWQGIARIFGSDMKLPYDPEGADRQTEELVILYQKGEFNVLYRSVFGQNPPEPVVRSRLDVAQR</sequence>
<evidence type="ECO:0000313" key="1">
    <source>
        <dbReference type="EMBL" id="HIR62571.1"/>
    </source>
</evidence>
<accession>A0A9D1J676</accession>
<dbReference type="EMBL" id="DVHI01000043">
    <property type="protein sequence ID" value="HIR62571.1"/>
    <property type="molecule type" value="Genomic_DNA"/>
</dbReference>
<dbReference type="AlphaFoldDB" id="A0A9D1J676"/>
<comment type="caution">
    <text evidence="1">The sequence shown here is derived from an EMBL/GenBank/DDBJ whole genome shotgun (WGS) entry which is preliminary data.</text>
</comment>
<dbReference type="Proteomes" id="UP000886744">
    <property type="component" value="Unassembled WGS sequence"/>
</dbReference>
<proteinExistence type="predicted"/>
<protein>
    <submittedName>
        <fullName evidence="1">DUF4294 domain-containing protein</fullName>
    </submittedName>
</protein>
<reference evidence="1" key="2">
    <citation type="journal article" date="2021" name="PeerJ">
        <title>Extensive microbial diversity within the chicken gut microbiome revealed by metagenomics and culture.</title>
        <authorList>
            <person name="Gilroy R."/>
            <person name="Ravi A."/>
            <person name="Getino M."/>
            <person name="Pursley I."/>
            <person name="Horton D.L."/>
            <person name="Alikhan N.F."/>
            <person name="Baker D."/>
            <person name="Gharbi K."/>
            <person name="Hall N."/>
            <person name="Watson M."/>
            <person name="Adriaenssens E.M."/>
            <person name="Foster-Nyarko E."/>
            <person name="Jarju S."/>
            <person name="Secka A."/>
            <person name="Antonio M."/>
            <person name="Oren A."/>
            <person name="Chaudhuri R.R."/>
            <person name="La Ragione R."/>
            <person name="Hildebrand F."/>
            <person name="Pallen M.J."/>
        </authorList>
    </citation>
    <scope>NUCLEOTIDE SEQUENCE</scope>
    <source>
        <strain evidence="1">ChiHjej13B12-12457</strain>
    </source>
</reference>